<accession>A0A0F3IN69</accession>
<reference evidence="3 4" key="2">
    <citation type="journal article" date="2016" name="Microb. Ecol.">
        <title>Genome Characteristics of a Novel Type I Methanotroph (Sn10-6) Isolated from a Flooded Indian Rice Field.</title>
        <authorList>
            <person name="Rahalkar M.C."/>
            <person name="Pandit P.S."/>
            <person name="Dhakephalkar P.K."/>
            <person name="Pore S."/>
            <person name="Arora P."/>
            <person name="Kapse N."/>
        </authorList>
    </citation>
    <scope>NUCLEOTIDE SEQUENCE [LARGE SCALE GENOMIC DNA]</scope>
    <source>
        <strain evidence="3 4">Sn10-6</strain>
    </source>
</reference>
<dbReference type="EMBL" id="LAJX01000069">
    <property type="protein sequence ID" value="KJV07004.1"/>
    <property type="molecule type" value="Genomic_DNA"/>
</dbReference>
<feature type="chain" id="PRO_5002462435" evidence="1">
    <location>
        <begin position="22"/>
        <end position="369"/>
    </location>
</feature>
<dbReference type="Gene3D" id="3.10.350.10">
    <property type="entry name" value="LysM domain"/>
    <property type="match status" value="1"/>
</dbReference>
<name>A0A0F3IN69_9GAMM</name>
<dbReference type="PATRIC" id="fig|1632867.3.peg.5023"/>
<dbReference type="RefSeq" id="WP_045778772.1">
    <property type="nucleotide sequence ID" value="NZ_LAJX01000069.1"/>
</dbReference>
<dbReference type="PANTHER" id="PTHR34700">
    <property type="entry name" value="POTASSIUM BINDING PROTEIN KBP"/>
    <property type="match status" value="1"/>
</dbReference>
<keyword evidence="4" id="KW-1185">Reference proteome</keyword>
<reference evidence="4" key="1">
    <citation type="submission" date="2015-03" db="EMBL/GenBank/DDBJ databases">
        <title>Draft genome sequence of a novel methanotroph (Sn10-6) isolated from flooded ricefield rhizosphere in India.</title>
        <authorList>
            <person name="Pandit P.S."/>
            <person name="Pore S.D."/>
            <person name="Arora P."/>
            <person name="Kapse N.G."/>
            <person name="Dhakephalkar P.K."/>
            <person name="Rahalkar M.C."/>
        </authorList>
    </citation>
    <scope>NUCLEOTIDE SEQUENCE [LARGE SCALE GENOMIC DNA]</scope>
    <source>
        <strain evidence="4">Sn10-6</strain>
    </source>
</reference>
<dbReference type="InterPro" id="IPR036779">
    <property type="entry name" value="LysM_dom_sf"/>
</dbReference>
<feature type="domain" description="LysM" evidence="2">
    <location>
        <begin position="32"/>
        <end position="80"/>
    </location>
</feature>
<protein>
    <submittedName>
        <fullName evidence="3">Peptidoglycan-binding protein</fullName>
    </submittedName>
</protein>
<dbReference type="InterPro" id="IPR018392">
    <property type="entry name" value="LysM"/>
</dbReference>
<evidence type="ECO:0000259" key="2">
    <source>
        <dbReference type="PROSITE" id="PS51782"/>
    </source>
</evidence>
<evidence type="ECO:0000313" key="3">
    <source>
        <dbReference type="EMBL" id="KJV07004.1"/>
    </source>
</evidence>
<gene>
    <name evidence="3" type="ORF">VZ94_07580</name>
</gene>
<dbReference type="PANTHER" id="PTHR34700:SF4">
    <property type="entry name" value="PHAGE-LIKE ELEMENT PBSX PROTEIN XKDP"/>
    <property type="match status" value="1"/>
</dbReference>
<keyword evidence="1" id="KW-0732">Signal</keyword>
<dbReference type="CDD" id="cd00118">
    <property type="entry name" value="LysM"/>
    <property type="match status" value="1"/>
</dbReference>
<organism evidence="3 4">
    <name type="scientific">Methylocucumis oryzae</name>
    <dbReference type="NCBI Taxonomy" id="1632867"/>
    <lineage>
        <taxon>Bacteria</taxon>
        <taxon>Pseudomonadati</taxon>
        <taxon>Pseudomonadota</taxon>
        <taxon>Gammaproteobacteria</taxon>
        <taxon>Methylococcales</taxon>
        <taxon>Methylococcaceae</taxon>
        <taxon>Methylocucumis</taxon>
    </lineage>
</organism>
<sequence length="369" mass="41165">MAFRTFFAWLCLFCFSLTLNAEEIQINPNHPEQYTVVKGDTLWDISGKFLTHPWQWPELWSYNSQIKNPHLIYPGDTVYFSIVNGKPQLSLTRAPVEFTVPKDGPCILHEAELTNGRTSFPEDGKLKPCIREMDLQQAIKVIPMDKIAQFLSSPRVVDPRELAASPYIVSVAGEHVIAGVGDKIYVRSILSARNPAFTVYRGGDTFVSPETGEILGYEAEYIADATLMKPGDPATMLIKKSASELRLGDKVMPKLEEEITLNYFPKAPDKKINARIISVLDGVSQIGTNNIVVLDKGLRDGLRIGHVLEVYQDGKAIVDIYSKTTNEVVKLPNELAGAVMVFRPFERVSYALVMKASQAIHVLDRVQTP</sequence>
<dbReference type="SMART" id="SM00257">
    <property type="entry name" value="LysM"/>
    <property type="match status" value="1"/>
</dbReference>
<evidence type="ECO:0000256" key="1">
    <source>
        <dbReference type="SAM" id="SignalP"/>
    </source>
</evidence>
<dbReference type="SUPFAM" id="SSF54106">
    <property type="entry name" value="LysM domain"/>
    <property type="match status" value="1"/>
</dbReference>
<dbReference type="InterPro" id="IPR052196">
    <property type="entry name" value="Bact_Kbp"/>
</dbReference>
<dbReference type="AlphaFoldDB" id="A0A0F3IN69"/>
<dbReference type="Pfam" id="PF01476">
    <property type="entry name" value="LysM"/>
    <property type="match status" value="1"/>
</dbReference>
<dbReference type="OrthoDB" id="9765158at2"/>
<dbReference type="Proteomes" id="UP000033684">
    <property type="component" value="Unassembled WGS sequence"/>
</dbReference>
<feature type="signal peptide" evidence="1">
    <location>
        <begin position="1"/>
        <end position="21"/>
    </location>
</feature>
<dbReference type="PROSITE" id="PS51782">
    <property type="entry name" value="LYSM"/>
    <property type="match status" value="1"/>
</dbReference>
<proteinExistence type="predicted"/>
<comment type="caution">
    <text evidence="3">The sequence shown here is derived from an EMBL/GenBank/DDBJ whole genome shotgun (WGS) entry which is preliminary data.</text>
</comment>
<evidence type="ECO:0000313" key="4">
    <source>
        <dbReference type="Proteomes" id="UP000033684"/>
    </source>
</evidence>